<dbReference type="CDD" id="cd00130">
    <property type="entry name" value="PAS"/>
    <property type="match status" value="1"/>
</dbReference>
<dbReference type="RefSeq" id="WP_183187725.1">
    <property type="nucleotide sequence ID" value="NZ_JACICD010000001.1"/>
</dbReference>
<feature type="domain" description="GGDEF" evidence="3">
    <location>
        <begin position="323"/>
        <end position="456"/>
    </location>
</feature>
<dbReference type="NCBIfam" id="TIGR00229">
    <property type="entry name" value="sensory_box"/>
    <property type="match status" value="1"/>
</dbReference>
<evidence type="ECO:0000259" key="2">
    <source>
        <dbReference type="PROSITE" id="PS50113"/>
    </source>
</evidence>
<gene>
    <name evidence="4" type="ORF">FHS55_000093</name>
</gene>
<keyword evidence="5" id="KW-1185">Reference proteome</keyword>
<dbReference type="InterPro" id="IPR052155">
    <property type="entry name" value="Biofilm_reg_signaling"/>
</dbReference>
<dbReference type="InterPro" id="IPR000014">
    <property type="entry name" value="PAS"/>
</dbReference>
<reference evidence="4 5" key="1">
    <citation type="submission" date="2020-08" db="EMBL/GenBank/DDBJ databases">
        <title>Genomic Encyclopedia of Type Strains, Phase IV (KMG-IV): sequencing the most valuable type-strain genomes for metagenomic binning, comparative biology and taxonomic classification.</title>
        <authorList>
            <person name="Goeker M."/>
        </authorList>
    </citation>
    <scope>NUCLEOTIDE SEQUENCE [LARGE SCALE GENOMIC DNA]</scope>
    <source>
        <strain evidence="4 5">DSM 5895</strain>
    </source>
</reference>
<dbReference type="InterPro" id="IPR001610">
    <property type="entry name" value="PAC"/>
</dbReference>
<dbReference type="InterPro" id="IPR000700">
    <property type="entry name" value="PAS-assoc_C"/>
</dbReference>
<dbReference type="PROSITE" id="PS50112">
    <property type="entry name" value="PAS"/>
    <property type="match status" value="1"/>
</dbReference>
<dbReference type="AlphaFoldDB" id="A0A839Z858"/>
<dbReference type="SUPFAM" id="SSF55781">
    <property type="entry name" value="GAF domain-like"/>
    <property type="match status" value="1"/>
</dbReference>
<dbReference type="SMART" id="SM00086">
    <property type="entry name" value="PAC"/>
    <property type="match status" value="1"/>
</dbReference>
<name>A0A839Z858_9HYPH</name>
<dbReference type="SUPFAM" id="SSF55785">
    <property type="entry name" value="PYP-like sensor domain (PAS domain)"/>
    <property type="match status" value="1"/>
</dbReference>
<evidence type="ECO:0000313" key="5">
    <source>
        <dbReference type="Proteomes" id="UP000533469"/>
    </source>
</evidence>
<comment type="caution">
    <text evidence="4">The sequence shown here is derived from an EMBL/GenBank/DDBJ whole genome shotgun (WGS) entry which is preliminary data.</text>
</comment>
<dbReference type="EMBL" id="JACICD010000001">
    <property type="protein sequence ID" value="MBB3769507.1"/>
    <property type="molecule type" value="Genomic_DNA"/>
</dbReference>
<dbReference type="Pfam" id="PF00990">
    <property type="entry name" value="GGDEF"/>
    <property type="match status" value="1"/>
</dbReference>
<dbReference type="InterPro" id="IPR029787">
    <property type="entry name" value="Nucleotide_cyclase"/>
</dbReference>
<dbReference type="CDD" id="cd01949">
    <property type="entry name" value="GGDEF"/>
    <property type="match status" value="1"/>
</dbReference>
<evidence type="ECO:0000259" key="3">
    <source>
        <dbReference type="PROSITE" id="PS50887"/>
    </source>
</evidence>
<feature type="domain" description="PAS" evidence="1">
    <location>
        <begin position="164"/>
        <end position="234"/>
    </location>
</feature>
<evidence type="ECO:0000313" key="4">
    <source>
        <dbReference type="EMBL" id="MBB3769507.1"/>
    </source>
</evidence>
<dbReference type="InterPro" id="IPR013655">
    <property type="entry name" value="PAS_fold_3"/>
</dbReference>
<sequence length="461" mass="49121">MCLAAEGEPGSPTPLIVSPAGECPAGLPFDGLCRLARSLLQVPAASLCLTGDRGHWLDVAEGLDAGAWHFATSLNGRPDSGAGVMVVEDVAANPVFAPWAHGLPGVTLRFIASLPLPGGAGRLAVFDVRPRGLDAVERGRLADLVELASAGLRLIDQAEQAAMRENHFRLLAETSTDTIVRGNLDGVRLYVSPSVRTLIGYEPEELVGRRAMEIVHPDDLTTFAALMGQIRSGQLSIGVVEVRQRHKDGSWVWMEASVRLTYDPLTREPDGYVSSVRDIGRRKLAEQRLEHLASHDALTELPNRTLFNARLDALCASKGDAPSQFAVFCIDIDHFKQVNDTLGHQAGDSVLREAARRFRSVAEAGDLVARTGGDEFALIMPVAGDIAAVAARAGRILTAMQPPFVFGESTLSIGVSIGIALAPHDGADPDRLASAADRALYEAKSAGRNGYRLSTPSPLRG</sequence>
<organism evidence="4 5">
    <name type="scientific">Ancylobacter tetraedralis</name>
    <dbReference type="NCBI Taxonomy" id="217068"/>
    <lineage>
        <taxon>Bacteria</taxon>
        <taxon>Pseudomonadati</taxon>
        <taxon>Pseudomonadota</taxon>
        <taxon>Alphaproteobacteria</taxon>
        <taxon>Hyphomicrobiales</taxon>
        <taxon>Xanthobacteraceae</taxon>
        <taxon>Ancylobacter</taxon>
    </lineage>
</organism>
<dbReference type="Gene3D" id="3.30.450.20">
    <property type="entry name" value="PAS domain"/>
    <property type="match status" value="1"/>
</dbReference>
<dbReference type="SMART" id="SM00267">
    <property type="entry name" value="GGDEF"/>
    <property type="match status" value="1"/>
</dbReference>
<dbReference type="FunFam" id="3.30.70.270:FF:000001">
    <property type="entry name" value="Diguanylate cyclase domain protein"/>
    <property type="match status" value="1"/>
</dbReference>
<dbReference type="PANTHER" id="PTHR44757">
    <property type="entry name" value="DIGUANYLATE CYCLASE DGCP"/>
    <property type="match status" value="1"/>
</dbReference>
<feature type="domain" description="PAC" evidence="2">
    <location>
        <begin position="238"/>
        <end position="291"/>
    </location>
</feature>
<accession>A0A839Z858</accession>
<dbReference type="Gene3D" id="3.30.70.270">
    <property type="match status" value="1"/>
</dbReference>
<dbReference type="GO" id="GO:0003824">
    <property type="term" value="F:catalytic activity"/>
    <property type="evidence" value="ECO:0007669"/>
    <property type="project" value="UniProtKB-ARBA"/>
</dbReference>
<dbReference type="SUPFAM" id="SSF55073">
    <property type="entry name" value="Nucleotide cyclase"/>
    <property type="match status" value="1"/>
</dbReference>
<dbReference type="Pfam" id="PF08447">
    <property type="entry name" value="PAS_3"/>
    <property type="match status" value="1"/>
</dbReference>
<dbReference type="Proteomes" id="UP000533469">
    <property type="component" value="Unassembled WGS sequence"/>
</dbReference>
<dbReference type="SMART" id="SM00091">
    <property type="entry name" value="PAS"/>
    <property type="match status" value="1"/>
</dbReference>
<dbReference type="NCBIfam" id="TIGR00254">
    <property type="entry name" value="GGDEF"/>
    <property type="match status" value="1"/>
</dbReference>
<dbReference type="PROSITE" id="PS50113">
    <property type="entry name" value="PAC"/>
    <property type="match status" value="1"/>
</dbReference>
<dbReference type="InterPro" id="IPR000160">
    <property type="entry name" value="GGDEF_dom"/>
</dbReference>
<dbReference type="PANTHER" id="PTHR44757:SF2">
    <property type="entry name" value="BIOFILM ARCHITECTURE MAINTENANCE PROTEIN MBAA"/>
    <property type="match status" value="1"/>
</dbReference>
<evidence type="ECO:0000259" key="1">
    <source>
        <dbReference type="PROSITE" id="PS50112"/>
    </source>
</evidence>
<protein>
    <submittedName>
        <fullName evidence="4">Diguanylate cyclase (GGDEF)-like protein/PAS domain S-box-containing protein</fullName>
    </submittedName>
</protein>
<dbReference type="PROSITE" id="PS50887">
    <property type="entry name" value="GGDEF"/>
    <property type="match status" value="1"/>
</dbReference>
<dbReference type="InterPro" id="IPR043128">
    <property type="entry name" value="Rev_trsase/Diguanyl_cyclase"/>
</dbReference>
<proteinExistence type="predicted"/>
<dbReference type="InterPro" id="IPR035965">
    <property type="entry name" value="PAS-like_dom_sf"/>
</dbReference>